<dbReference type="SMART" id="SM00744">
    <property type="entry name" value="RINGv"/>
    <property type="match status" value="1"/>
</dbReference>
<sequence>MDVPVAEDLIPEGATCRICRGEHSADQPLFHPCKCRGSIKYIHESCLMEWVASKNVDLSRPGSEIKCDICHFPIQLTTVYDEDTPDKVPLALIIRTTLGVMLRKLQYVLCIALAASMLVVGIPLTWNILGKLIATILYGGKLPIPGSFWKSIVFGFDSDRSETASKFDIAIQILKNYRFSVTQIVFVAVIHIALYFQYDMVVREAIFNKMVYHKIGPRFSKEELMTEKLKQQFPGMDENTIHHIVQLMKTRERAVATQPEANPIPDPDVNSERDDDNRDVPGNDGHNATGNGDGSDRNSNENSINIDLTAGSINQHTANSTFVAGGNNEEDDEEDADYNPSDTLSSQSSESSNNASDQEIDDDEREQLVEQAEPINLFRQRRAVNELDDMLQAQQQGDAPQGQANDFIFMDLPNDGAAADGVADGAGIDEALNQQDGPAVLGLHLRFSNLPFYYMAASIFLALYLFLAYAVPTIVGNLLLTAYAVSGLYIYRAIALVAKTAKLPLLLSMLGRKYSSHAEIVLSSAYWIQSNSAQLYYNYLDYENRASTVAQSIPALTTYCTFLGLISISTNLLSRGYGINNGMKNPTRRFIFQLFFAIRCSLKVFLLFSIELVGFPVLAGSMIDYSLISPCLRPHSNLFYIGGLDLWAPTIWVLYWSIGTYYMFWFAKYVGMIRNYIIRPGVLFFIRSSDDPNIRILHDSLIHPMRIQFSRMVLSMGIYAVFIIVGFGFHTRVLFPYILNSKILPFADEENFVLCLNVLMVLNSNFLMDFSKTFKLYVRQYWTRVFDICCGKLRLSSFILDKDISTERGYVVYRNAFYRLFLSRKAKWSNVNLYLDPKTPSLAKELFKTQKDVHAFFIPDGVLMRVPANDIISRNYVQTLFVPVTKDNKLLKPLDIEYIKERNRENVGEFGHLDDQSTEFDAYTTVYTPPNFRARYSTLIALIWLFASLLCISLALIFNLVGRVTLLVTMGPFMKVPSVKEFFIRYRDLTAFGLFPMIIGCFVCLIGLEFYQEILVTQFVQQEHVVRPHEDDNAPRPDVEIAENERLREAAAANANAGPQAPFLERVIWQRRDVMSYLIGVVGAIKYLLVLDFNYSTTFMVVKLLMSGGRPVEIKHRFLLAATMTEPIPDFEQFKSPEMAIYIVLFLLSFLTDEIAFFSYLVHERQDDTNRQLKGKLKSLIAECLLTAGLVFPIQLLMCMLEYLCAKSSFESPLMVFNFLMNSRGLVAHSEVPWTMFQVLFYAVSPLLCGGYYLAGMIRGICAFLQKSAAITKEEVYGRGRTLTNLSDETEL</sequence>
<dbReference type="GO" id="GO:0008270">
    <property type="term" value="F:zinc ion binding"/>
    <property type="evidence" value="ECO:0007669"/>
    <property type="project" value="UniProtKB-KW"/>
</dbReference>
<feature type="compositionally biased region" description="Basic and acidic residues" evidence="13">
    <location>
        <begin position="270"/>
        <end position="281"/>
    </location>
</feature>
<accession>A0A1G4KIM7</accession>
<comment type="subcellular location">
    <subcellularLocation>
        <location evidence="2">Membrane</location>
        <topology evidence="2">Multi-pass membrane protein</topology>
    </subcellularLocation>
</comment>
<keyword evidence="8" id="KW-0863">Zinc-finger</keyword>
<comment type="pathway">
    <text evidence="3">Protein modification; protein ubiquitination.</text>
</comment>
<dbReference type="GO" id="GO:0061630">
    <property type="term" value="F:ubiquitin protein ligase activity"/>
    <property type="evidence" value="ECO:0007669"/>
    <property type="project" value="UniProtKB-EC"/>
</dbReference>
<name>A0A1G4KIM7_9SACH</name>
<proteinExistence type="predicted"/>
<gene>
    <name evidence="16" type="ORF">LAME_0H18228G</name>
</gene>
<dbReference type="GO" id="GO:0005789">
    <property type="term" value="C:endoplasmic reticulum membrane"/>
    <property type="evidence" value="ECO:0007669"/>
    <property type="project" value="TreeGrafter"/>
</dbReference>
<evidence type="ECO:0000313" key="17">
    <source>
        <dbReference type="Proteomes" id="UP000191144"/>
    </source>
</evidence>
<feature type="transmembrane region" description="Helical" evidence="14">
    <location>
        <begin position="177"/>
        <end position="196"/>
    </location>
</feature>
<feature type="transmembrane region" description="Helical" evidence="14">
    <location>
        <begin position="989"/>
        <end position="1011"/>
    </location>
</feature>
<feature type="domain" description="RING-CH-type" evidence="15">
    <location>
        <begin position="8"/>
        <end position="77"/>
    </location>
</feature>
<evidence type="ECO:0000256" key="2">
    <source>
        <dbReference type="ARBA" id="ARBA00004141"/>
    </source>
</evidence>
<evidence type="ECO:0000256" key="12">
    <source>
        <dbReference type="ARBA" id="ARBA00023136"/>
    </source>
</evidence>
<dbReference type="SUPFAM" id="SSF57850">
    <property type="entry name" value="RING/U-box"/>
    <property type="match status" value="1"/>
</dbReference>
<evidence type="ECO:0000256" key="1">
    <source>
        <dbReference type="ARBA" id="ARBA00000900"/>
    </source>
</evidence>
<evidence type="ECO:0000256" key="4">
    <source>
        <dbReference type="ARBA" id="ARBA00012483"/>
    </source>
</evidence>
<feature type="transmembrane region" description="Helical" evidence="14">
    <location>
        <begin position="105"/>
        <end position="129"/>
    </location>
</feature>
<evidence type="ECO:0000256" key="8">
    <source>
        <dbReference type="ARBA" id="ARBA00022771"/>
    </source>
</evidence>
<dbReference type="Proteomes" id="UP000191144">
    <property type="component" value="Chromosome H"/>
</dbReference>
<evidence type="ECO:0000256" key="3">
    <source>
        <dbReference type="ARBA" id="ARBA00004906"/>
    </source>
</evidence>
<keyword evidence="11 14" id="KW-1133">Transmembrane helix</keyword>
<feature type="transmembrane region" description="Helical" evidence="14">
    <location>
        <begin position="638"/>
        <end position="664"/>
    </location>
</feature>
<feature type="transmembrane region" description="Helical" evidence="14">
    <location>
        <begin position="549"/>
        <end position="573"/>
    </location>
</feature>
<feature type="transmembrane region" description="Helical" evidence="14">
    <location>
        <begin position="1139"/>
        <end position="1163"/>
    </location>
</feature>
<evidence type="ECO:0000313" key="16">
    <source>
        <dbReference type="EMBL" id="SCV04411.1"/>
    </source>
</evidence>
<dbReference type="GO" id="GO:0036503">
    <property type="term" value="P:ERAD pathway"/>
    <property type="evidence" value="ECO:0007669"/>
    <property type="project" value="TreeGrafter"/>
</dbReference>
<keyword evidence="17" id="KW-1185">Reference proteome</keyword>
<evidence type="ECO:0000256" key="5">
    <source>
        <dbReference type="ARBA" id="ARBA00022679"/>
    </source>
</evidence>
<protein>
    <recommendedName>
        <fullName evidence="4">RING-type E3 ubiquitin transferase</fullName>
        <ecNumber evidence="4">2.3.2.27</ecNumber>
    </recommendedName>
</protein>
<feature type="transmembrane region" description="Helical" evidence="14">
    <location>
        <begin position="713"/>
        <end position="739"/>
    </location>
</feature>
<dbReference type="PANTHER" id="PTHR13145">
    <property type="entry name" value="SSM4 PROTEIN"/>
    <property type="match status" value="1"/>
</dbReference>
<evidence type="ECO:0000259" key="15">
    <source>
        <dbReference type="PROSITE" id="PS51292"/>
    </source>
</evidence>
<keyword evidence="12 14" id="KW-0472">Membrane</keyword>
<evidence type="ECO:0000256" key="13">
    <source>
        <dbReference type="SAM" id="MobiDB-lite"/>
    </source>
</evidence>
<dbReference type="OrthoDB" id="1108038at2759"/>
<feature type="compositionally biased region" description="Acidic residues" evidence="13">
    <location>
        <begin position="328"/>
        <end position="337"/>
    </location>
</feature>
<dbReference type="EMBL" id="LT598480">
    <property type="protein sequence ID" value="SCV04411.1"/>
    <property type="molecule type" value="Genomic_DNA"/>
</dbReference>
<feature type="transmembrane region" description="Helical" evidence="14">
    <location>
        <begin position="452"/>
        <end position="472"/>
    </location>
</feature>
<feature type="transmembrane region" description="Helical" evidence="14">
    <location>
        <begin position="1239"/>
        <end position="1258"/>
    </location>
</feature>
<feature type="transmembrane region" description="Helical" evidence="14">
    <location>
        <begin position="594"/>
        <end position="618"/>
    </location>
</feature>
<dbReference type="InterPro" id="IPR013083">
    <property type="entry name" value="Znf_RING/FYVE/PHD"/>
</dbReference>
<dbReference type="CDD" id="cd16702">
    <property type="entry name" value="RING_CH-C4HC3_MARCH6"/>
    <property type="match status" value="1"/>
</dbReference>
<keyword evidence="6 14" id="KW-0812">Transmembrane</keyword>
<keyword evidence="7" id="KW-0479">Metal-binding</keyword>
<evidence type="ECO:0000256" key="9">
    <source>
        <dbReference type="ARBA" id="ARBA00022786"/>
    </source>
</evidence>
<evidence type="ECO:0000256" key="6">
    <source>
        <dbReference type="ARBA" id="ARBA00022692"/>
    </source>
</evidence>
<keyword evidence="9" id="KW-0833">Ubl conjugation pathway</keyword>
<dbReference type="PROSITE" id="PS51292">
    <property type="entry name" value="ZF_RING_CH"/>
    <property type="match status" value="1"/>
</dbReference>
<evidence type="ECO:0000256" key="14">
    <source>
        <dbReference type="SAM" id="Phobius"/>
    </source>
</evidence>
<feature type="region of interest" description="Disordered" evidence="13">
    <location>
        <begin position="252"/>
        <end position="303"/>
    </location>
</feature>
<dbReference type="EC" id="2.3.2.27" evidence="4"/>
<keyword evidence="10" id="KW-0862">Zinc</keyword>
<evidence type="ECO:0000256" key="7">
    <source>
        <dbReference type="ARBA" id="ARBA00022723"/>
    </source>
</evidence>
<keyword evidence="5" id="KW-0808">Transferase</keyword>
<dbReference type="Pfam" id="PF12906">
    <property type="entry name" value="RINGv"/>
    <property type="match status" value="1"/>
</dbReference>
<evidence type="ECO:0000256" key="10">
    <source>
        <dbReference type="ARBA" id="ARBA00022833"/>
    </source>
</evidence>
<dbReference type="Gene3D" id="3.30.40.10">
    <property type="entry name" value="Zinc/RING finger domain, C3HC4 (zinc finger)"/>
    <property type="match status" value="1"/>
</dbReference>
<feature type="transmembrane region" description="Helical" evidence="14">
    <location>
        <begin position="939"/>
        <end position="969"/>
    </location>
</feature>
<feature type="compositionally biased region" description="Low complexity" evidence="13">
    <location>
        <begin position="341"/>
        <end position="357"/>
    </location>
</feature>
<evidence type="ECO:0000256" key="11">
    <source>
        <dbReference type="ARBA" id="ARBA00022989"/>
    </source>
</evidence>
<comment type="catalytic activity">
    <reaction evidence="1">
        <text>S-ubiquitinyl-[E2 ubiquitin-conjugating enzyme]-L-cysteine + [acceptor protein]-L-lysine = [E2 ubiquitin-conjugating enzyme]-L-cysteine + N(6)-ubiquitinyl-[acceptor protein]-L-lysine.</text>
        <dbReference type="EC" id="2.3.2.27"/>
    </reaction>
</comment>
<dbReference type="PANTHER" id="PTHR13145:SF0">
    <property type="entry name" value="E3 UBIQUITIN-PROTEIN LIGASE MARCHF6"/>
    <property type="match status" value="1"/>
</dbReference>
<dbReference type="InterPro" id="IPR011016">
    <property type="entry name" value="Znf_RING-CH"/>
</dbReference>
<feature type="transmembrane region" description="Helical" evidence="14">
    <location>
        <begin position="478"/>
        <end position="498"/>
    </location>
</feature>
<organism evidence="16 17">
    <name type="scientific">Lachancea meyersii CBS 8951</name>
    <dbReference type="NCBI Taxonomy" id="1266667"/>
    <lineage>
        <taxon>Eukaryota</taxon>
        <taxon>Fungi</taxon>
        <taxon>Dikarya</taxon>
        <taxon>Ascomycota</taxon>
        <taxon>Saccharomycotina</taxon>
        <taxon>Saccharomycetes</taxon>
        <taxon>Saccharomycetales</taxon>
        <taxon>Saccharomycetaceae</taxon>
        <taxon>Lachancea</taxon>
    </lineage>
</organism>
<reference evidence="17" key="1">
    <citation type="submission" date="2016-03" db="EMBL/GenBank/DDBJ databases">
        <authorList>
            <person name="Devillers Hugo."/>
        </authorList>
    </citation>
    <scope>NUCLEOTIDE SEQUENCE [LARGE SCALE GENOMIC DNA]</scope>
</reference>
<feature type="transmembrane region" description="Helical" evidence="14">
    <location>
        <begin position="1184"/>
        <end position="1204"/>
    </location>
</feature>
<feature type="transmembrane region" description="Helical" evidence="14">
    <location>
        <begin position="751"/>
        <end position="770"/>
    </location>
</feature>
<feature type="transmembrane region" description="Helical" evidence="14">
    <location>
        <begin position="1074"/>
        <end position="1095"/>
    </location>
</feature>
<feature type="region of interest" description="Disordered" evidence="13">
    <location>
        <begin position="319"/>
        <end position="365"/>
    </location>
</feature>